<sequence length="15" mass="1713">MFRVNQRAGGFESTL</sequence>
<evidence type="ECO:0000313" key="1">
    <source>
        <dbReference type="EMBL" id="KHG19468.1"/>
    </source>
</evidence>
<protein>
    <submittedName>
        <fullName evidence="1">Uncharacterized protein</fullName>
    </submittedName>
</protein>
<evidence type="ECO:0000313" key="2">
    <source>
        <dbReference type="Proteomes" id="UP000032142"/>
    </source>
</evidence>
<name>A0A0B0NY88_GOSAR</name>
<gene>
    <name evidence="1" type="ORF">F383_09297</name>
</gene>
<proteinExistence type="predicted"/>
<accession>A0A0B0NY88</accession>
<keyword evidence="2" id="KW-1185">Reference proteome</keyword>
<organism evidence="1 2">
    <name type="scientific">Gossypium arboreum</name>
    <name type="common">Tree cotton</name>
    <name type="synonym">Gossypium nanking</name>
    <dbReference type="NCBI Taxonomy" id="29729"/>
    <lineage>
        <taxon>Eukaryota</taxon>
        <taxon>Viridiplantae</taxon>
        <taxon>Streptophyta</taxon>
        <taxon>Embryophyta</taxon>
        <taxon>Tracheophyta</taxon>
        <taxon>Spermatophyta</taxon>
        <taxon>Magnoliopsida</taxon>
        <taxon>eudicotyledons</taxon>
        <taxon>Gunneridae</taxon>
        <taxon>Pentapetalae</taxon>
        <taxon>rosids</taxon>
        <taxon>malvids</taxon>
        <taxon>Malvales</taxon>
        <taxon>Malvaceae</taxon>
        <taxon>Malvoideae</taxon>
        <taxon>Gossypium</taxon>
    </lineage>
</organism>
<reference evidence="2" key="1">
    <citation type="submission" date="2014-09" db="EMBL/GenBank/DDBJ databases">
        <authorList>
            <person name="Mudge J."/>
            <person name="Ramaraj T."/>
            <person name="Lindquist I.E."/>
            <person name="Bharti A.K."/>
            <person name="Sundararajan A."/>
            <person name="Cameron C.T."/>
            <person name="Woodward J.E."/>
            <person name="May G.D."/>
            <person name="Brubaker C."/>
            <person name="Broadhvest J."/>
            <person name="Wilkins T.A."/>
        </authorList>
    </citation>
    <scope>NUCLEOTIDE SEQUENCE</scope>
    <source>
        <strain evidence="2">cv. AKA8401</strain>
    </source>
</reference>
<dbReference type="Proteomes" id="UP000032142">
    <property type="component" value="Unassembled WGS sequence"/>
</dbReference>
<dbReference type="EMBL" id="KN413143">
    <property type="protein sequence ID" value="KHG19468.1"/>
    <property type="molecule type" value="Genomic_DNA"/>
</dbReference>